<proteinExistence type="predicted"/>
<dbReference type="EMBL" id="ML732772">
    <property type="protein sequence ID" value="KAB8277450.1"/>
    <property type="molecule type" value="Genomic_DNA"/>
</dbReference>
<sequence length="235" mass="25791">MSFKVQVPGQQEGLLRGLSGSIGQASFTKKELDTNQTVEKYSSPDLNIFKFKKGLNNVRLVSGRTRGELELPEATALVYLHLNRAAAEDESTANCEAKQPGIALAVTSDKRKPLKLPFDDHNHPVDSGSLILLLTRGQVPVPGIDKMLDMTLEQSGIKRLVQGHPFGHPLNAGLPQGSIERVINKKIPEDVLYLLVVILPCKKEVQESVNQLERLMKKNGVNADSHYIVAGGQFH</sequence>
<keyword evidence="2" id="KW-1185">Reference proteome</keyword>
<reference evidence="1 2" key="1">
    <citation type="submission" date="2019-04" db="EMBL/GenBank/DDBJ databases">
        <title>Fungal friends and foes A comparative genomics study of 23 Aspergillus species from section Flavi.</title>
        <authorList>
            <consortium name="DOE Joint Genome Institute"/>
            <person name="Kjaerbolling I."/>
            <person name="Vesth T.C."/>
            <person name="Frisvad J.C."/>
            <person name="Nybo J.L."/>
            <person name="Theobald S."/>
            <person name="Kildgaard S."/>
            <person name="Petersen T.I."/>
            <person name="Kuo A."/>
            <person name="Sato A."/>
            <person name="Lyhne E.K."/>
            <person name="Kogle M.E."/>
            <person name="Wiebenga A."/>
            <person name="Kun R.S."/>
            <person name="Lubbers R.J."/>
            <person name="Makela M.R."/>
            <person name="Barry K."/>
            <person name="Chovatia M."/>
            <person name="Clum A."/>
            <person name="Daum C."/>
            <person name="Haridas S."/>
            <person name="He G."/>
            <person name="LaButti K."/>
            <person name="Lipzen A."/>
            <person name="Mondo S."/>
            <person name="Pangilinan J."/>
            <person name="Riley R."/>
            <person name="Salamov A."/>
            <person name="Simmons B.A."/>
            <person name="Magnuson J.K."/>
            <person name="Henrissat B."/>
            <person name="Mortensen U.H."/>
            <person name="Larsen T.O."/>
            <person name="De vries R.P."/>
            <person name="Grigoriev I.V."/>
            <person name="Machida M."/>
            <person name="Baker S.E."/>
            <person name="Andersen M.R."/>
        </authorList>
    </citation>
    <scope>NUCLEOTIDE SEQUENCE [LARGE SCALE GENOMIC DNA]</scope>
    <source>
        <strain evidence="1 2">CBS 117635</strain>
    </source>
</reference>
<gene>
    <name evidence="1" type="ORF">BDV30DRAFT_234783</name>
</gene>
<dbReference type="Proteomes" id="UP000326289">
    <property type="component" value="Unassembled WGS sequence"/>
</dbReference>
<evidence type="ECO:0000313" key="2">
    <source>
        <dbReference type="Proteomes" id="UP000326289"/>
    </source>
</evidence>
<organism evidence="1 2">
    <name type="scientific">Aspergillus minisclerotigenes</name>
    <dbReference type="NCBI Taxonomy" id="656917"/>
    <lineage>
        <taxon>Eukaryota</taxon>
        <taxon>Fungi</taxon>
        <taxon>Dikarya</taxon>
        <taxon>Ascomycota</taxon>
        <taxon>Pezizomycotina</taxon>
        <taxon>Eurotiomycetes</taxon>
        <taxon>Eurotiomycetidae</taxon>
        <taxon>Eurotiales</taxon>
        <taxon>Aspergillaceae</taxon>
        <taxon>Aspergillus</taxon>
        <taxon>Aspergillus subgen. Circumdati</taxon>
    </lineage>
</organism>
<accession>A0A5N6JGN8</accession>
<evidence type="ECO:0000313" key="1">
    <source>
        <dbReference type="EMBL" id="KAB8277450.1"/>
    </source>
</evidence>
<dbReference type="AlphaFoldDB" id="A0A5N6JGN8"/>
<protein>
    <submittedName>
        <fullName evidence="1">Uncharacterized protein</fullName>
    </submittedName>
</protein>
<name>A0A5N6JGN8_9EURO</name>